<dbReference type="AlphaFoldDB" id="A0A4P7NW93"/>
<accession>A0A4P7NW93</accession>
<evidence type="ECO:0000313" key="2">
    <source>
        <dbReference type="Proteomes" id="UP000294847"/>
    </source>
</evidence>
<organism evidence="1 2">
    <name type="scientific">Pyricularia oryzae</name>
    <name type="common">Rice blast fungus</name>
    <name type="synonym">Magnaporthe oryzae</name>
    <dbReference type="NCBI Taxonomy" id="318829"/>
    <lineage>
        <taxon>Eukaryota</taxon>
        <taxon>Fungi</taxon>
        <taxon>Dikarya</taxon>
        <taxon>Ascomycota</taxon>
        <taxon>Pezizomycotina</taxon>
        <taxon>Sordariomycetes</taxon>
        <taxon>Sordariomycetidae</taxon>
        <taxon>Magnaporthales</taxon>
        <taxon>Pyriculariaceae</taxon>
        <taxon>Pyricularia</taxon>
    </lineage>
</organism>
<protein>
    <submittedName>
        <fullName evidence="1">Uncharacterized protein</fullName>
    </submittedName>
</protein>
<gene>
    <name evidence="1" type="ORF">PoMZ_13730</name>
</gene>
<name>A0A4P7NW93_PYROR</name>
<dbReference type="Proteomes" id="UP000294847">
    <property type="component" value="Chromosome 7"/>
</dbReference>
<evidence type="ECO:0000313" key="1">
    <source>
        <dbReference type="EMBL" id="QBZ66743.1"/>
    </source>
</evidence>
<proteinExistence type="predicted"/>
<dbReference type="EMBL" id="CP034210">
    <property type="protein sequence ID" value="QBZ66743.1"/>
    <property type="molecule type" value="Genomic_DNA"/>
</dbReference>
<sequence length="78" mass="8125">MRGSVAAAAWPAVTSNPANAANAANTSPNGILCSSSLQAHSDNDTVLQAFYTHLKSCDKEEADIWAKACEREGQASDS</sequence>
<reference evidence="1 2" key="1">
    <citation type="journal article" date="2019" name="Mol. Biol. Evol.">
        <title>Blast fungal genomes show frequent chromosomal changes, gene gains and losses, and effector gene turnover.</title>
        <authorList>
            <person name="Gomez Luciano L.B."/>
            <person name="Jason Tsai I."/>
            <person name="Chuma I."/>
            <person name="Tosa Y."/>
            <person name="Chen Y.H."/>
            <person name="Li J.Y."/>
            <person name="Li M.Y."/>
            <person name="Jade Lu M.Y."/>
            <person name="Nakayashiki H."/>
            <person name="Li W.H."/>
        </authorList>
    </citation>
    <scope>NUCLEOTIDE SEQUENCE [LARGE SCALE GENOMIC DNA]</scope>
    <source>
        <strain evidence="1">MZ5-1-6</strain>
    </source>
</reference>